<comment type="cofactor">
    <cofactor evidence="1">
        <name>FAD</name>
        <dbReference type="ChEBI" id="CHEBI:57692"/>
    </cofactor>
</comment>
<evidence type="ECO:0000256" key="8">
    <source>
        <dbReference type="ARBA" id="ARBA00023014"/>
    </source>
</evidence>
<dbReference type="Pfam" id="PF00175">
    <property type="entry name" value="NAD_binding_1"/>
    <property type="match status" value="1"/>
</dbReference>
<dbReference type="RefSeq" id="WP_178140671.1">
    <property type="nucleotide sequence ID" value="NZ_FQZO01000001.1"/>
</dbReference>
<keyword evidence="3" id="KW-0001">2Fe-2S</keyword>
<dbReference type="SUPFAM" id="SSF63380">
    <property type="entry name" value="Riboflavin synthase domain-like"/>
    <property type="match status" value="1"/>
</dbReference>
<dbReference type="InterPro" id="IPR017938">
    <property type="entry name" value="Riboflavin_synthase-like_b-brl"/>
</dbReference>
<dbReference type="InterPro" id="IPR017927">
    <property type="entry name" value="FAD-bd_FR_type"/>
</dbReference>
<dbReference type="InterPro" id="IPR001709">
    <property type="entry name" value="Flavoprot_Pyr_Nucl_cyt_Rdtase"/>
</dbReference>
<dbReference type="AlphaFoldDB" id="A0A1M6BY00"/>
<dbReference type="InterPro" id="IPR036010">
    <property type="entry name" value="2Fe-2S_ferredoxin-like_sf"/>
</dbReference>
<keyword evidence="12" id="KW-1185">Reference proteome</keyword>
<dbReference type="CDD" id="cd06217">
    <property type="entry name" value="FNR_iron_sulfur_binding_3"/>
    <property type="match status" value="1"/>
</dbReference>
<feature type="domain" description="2Fe-2S ferredoxin-type" evidence="9">
    <location>
        <begin position="305"/>
        <end position="387"/>
    </location>
</feature>
<dbReference type="InterPro" id="IPR012675">
    <property type="entry name" value="Beta-grasp_dom_sf"/>
</dbReference>
<evidence type="ECO:0000313" key="12">
    <source>
        <dbReference type="Proteomes" id="UP000184080"/>
    </source>
</evidence>
<dbReference type="InterPro" id="IPR006058">
    <property type="entry name" value="2Fe2S_fd_BS"/>
</dbReference>
<evidence type="ECO:0000256" key="1">
    <source>
        <dbReference type="ARBA" id="ARBA00001974"/>
    </source>
</evidence>
<dbReference type="Gene3D" id="2.40.30.10">
    <property type="entry name" value="Translation factors"/>
    <property type="match status" value="1"/>
</dbReference>
<dbReference type="PROSITE" id="PS00197">
    <property type="entry name" value="2FE2S_FER_1"/>
    <property type="match status" value="1"/>
</dbReference>
<keyword evidence="5" id="KW-0274">FAD</keyword>
<dbReference type="SUPFAM" id="SSF52343">
    <property type="entry name" value="Ferredoxin reductase-like, C-terminal NADP-linked domain"/>
    <property type="match status" value="1"/>
</dbReference>
<keyword evidence="7" id="KW-0408">Iron</keyword>
<name>A0A1M6BY00_9CLOT</name>
<dbReference type="EMBL" id="FQZO01000001">
    <property type="protein sequence ID" value="SHI53567.1"/>
    <property type="molecule type" value="Genomic_DNA"/>
</dbReference>
<evidence type="ECO:0000256" key="5">
    <source>
        <dbReference type="ARBA" id="ARBA00022827"/>
    </source>
</evidence>
<proteinExistence type="predicted"/>
<dbReference type="SUPFAM" id="SSF54292">
    <property type="entry name" value="2Fe-2S ferredoxin-like"/>
    <property type="match status" value="1"/>
</dbReference>
<dbReference type="Gene3D" id="3.10.20.30">
    <property type="match status" value="1"/>
</dbReference>
<dbReference type="GO" id="GO:0051537">
    <property type="term" value="F:2 iron, 2 sulfur cluster binding"/>
    <property type="evidence" value="ECO:0007669"/>
    <property type="project" value="UniProtKB-KW"/>
</dbReference>
<dbReference type="PROSITE" id="PS51384">
    <property type="entry name" value="FAD_FR"/>
    <property type="match status" value="1"/>
</dbReference>
<dbReference type="PANTHER" id="PTHR47354:SF6">
    <property type="entry name" value="NADH OXIDOREDUCTASE HCR"/>
    <property type="match status" value="1"/>
</dbReference>
<gene>
    <name evidence="11" type="ORF">SAMN05444401_0933</name>
</gene>
<evidence type="ECO:0000256" key="7">
    <source>
        <dbReference type="ARBA" id="ARBA00023004"/>
    </source>
</evidence>
<accession>A0A1M6BY00</accession>
<evidence type="ECO:0000256" key="3">
    <source>
        <dbReference type="ARBA" id="ARBA00022714"/>
    </source>
</evidence>
<dbReference type="InterPro" id="IPR001433">
    <property type="entry name" value="OxRdtase_FAD/NAD-bd"/>
</dbReference>
<organism evidence="11 12">
    <name type="scientific">Clostridium amylolyticum</name>
    <dbReference type="NCBI Taxonomy" id="1121298"/>
    <lineage>
        <taxon>Bacteria</taxon>
        <taxon>Bacillati</taxon>
        <taxon>Bacillota</taxon>
        <taxon>Clostridia</taxon>
        <taxon>Eubacteriales</taxon>
        <taxon>Clostridiaceae</taxon>
        <taxon>Clostridium</taxon>
    </lineage>
</organism>
<dbReference type="CDD" id="cd00207">
    <property type="entry name" value="fer2"/>
    <property type="match status" value="1"/>
</dbReference>
<keyword evidence="2" id="KW-0285">Flavoprotein</keyword>
<dbReference type="Pfam" id="PF00970">
    <property type="entry name" value="FAD_binding_6"/>
    <property type="match status" value="1"/>
</dbReference>
<dbReference type="InterPro" id="IPR039261">
    <property type="entry name" value="FNR_nucleotide-bd"/>
</dbReference>
<dbReference type="Gene3D" id="3.40.50.80">
    <property type="entry name" value="Nucleotide-binding domain of ferredoxin-NADP reductase (FNR) module"/>
    <property type="match status" value="1"/>
</dbReference>
<protein>
    <submittedName>
        <fullName evidence="11">Ferredoxin-NADP reductase</fullName>
    </submittedName>
</protein>
<dbReference type="GO" id="GO:0046872">
    <property type="term" value="F:metal ion binding"/>
    <property type="evidence" value="ECO:0007669"/>
    <property type="project" value="UniProtKB-KW"/>
</dbReference>
<evidence type="ECO:0000256" key="2">
    <source>
        <dbReference type="ARBA" id="ARBA00022630"/>
    </source>
</evidence>
<dbReference type="PROSITE" id="PS51085">
    <property type="entry name" value="2FE2S_FER_2"/>
    <property type="match status" value="1"/>
</dbReference>
<reference evidence="11 12" key="1">
    <citation type="submission" date="2016-11" db="EMBL/GenBank/DDBJ databases">
        <authorList>
            <person name="Jaros S."/>
            <person name="Januszkiewicz K."/>
            <person name="Wedrychowicz H."/>
        </authorList>
    </citation>
    <scope>NUCLEOTIDE SEQUENCE [LARGE SCALE GENOMIC DNA]</scope>
    <source>
        <strain evidence="11 12">DSM 21864</strain>
    </source>
</reference>
<dbReference type="Proteomes" id="UP000184080">
    <property type="component" value="Unassembled WGS sequence"/>
</dbReference>
<dbReference type="InterPro" id="IPR050415">
    <property type="entry name" value="MRET"/>
</dbReference>
<dbReference type="InterPro" id="IPR008333">
    <property type="entry name" value="Cbr1-like_FAD-bd_dom"/>
</dbReference>
<feature type="domain" description="FAD-binding FR-type" evidence="10">
    <location>
        <begin position="48"/>
        <end position="151"/>
    </location>
</feature>
<evidence type="ECO:0000259" key="10">
    <source>
        <dbReference type="PROSITE" id="PS51384"/>
    </source>
</evidence>
<evidence type="ECO:0000259" key="9">
    <source>
        <dbReference type="PROSITE" id="PS51085"/>
    </source>
</evidence>
<evidence type="ECO:0000256" key="4">
    <source>
        <dbReference type="ARBA" id="ARBA00022723"/>
    </source>
</evidence>
<keyword evidence="4" id="KW-0479">Metal-binding</keyword>
<keyword evidence="6" id="KW-0560">Oxidoreductase</keyword>
<dbReference type="PRINTS" id="PR00371">
    <property type="entry name" value="FPNCR"/>
</dbReference>
<dbReference type="InterPro" id="IPR001041">
    <property type="entry name" value="2Fe-2S_ferredoxin-type"/>
</dbReference>
<dbReference type="PANTHER" id="PTHR47354">
    <property type="entry name" value="NADH OXIDOREDUCTASE HCR"/>
    <property type="match status" value="1"/>
</dbReference>
<dbReference type="GO" id="GO:0016491">
    <property type="term" value="F:oxidoreductase activity"/>
    <property type="evidence" value="ECO:0007669"/>
    <property type="project" value="UniProtKB-KW"/>
</dbReference>
<keyword evidence="8" id="KW-0411">Iron-sulfur</keyword>
<dbReference type="Pfam" id="PF00111">
    <property type="entry name" value="Fer2"/>
    <property type="match status" value="1"/>
</dbReference>
<dbReference type="PRINTS" id="PR00410">
    <property type="entry name" value="PHEHYDRXLASE"/>
</dbReference>
<evidence type="ECO:0000313" key="11">
    <source>
        <dbReference type="EMBL" id="SHI53567.1"/>
    </source>
</evidence>
<evidence type="ECO:0000256" key="6">
    <source>
        <dbReference type="ARBA" id="ARBA00023002"/>
    </source>
</evidence>
<dbReference type="STRING" id="1121298.SAMN05444401_0933"/>
<sequence length="387" mass="43900">MKSMKEIIISEMVHGNEILKDIEVTRKNGKDLVLERNKTKEIIGGIHAEKLELKVVEVYEVTKESKTIRLVSKNGYLPPFQAGQYINIFTIINGVRTSRPYSISSSPKQRAFYEITVARIPTGFVSDYFLDNIKVGDEFEANGPAGTFHFNPVFHHKKSVFLAGGSGITPFMSMSREILESGMDREIYLIYGCRREELAIYHEELSQMAKNHSNFHYTLVISDSDAEFTGRKGFIDAKCIKEIVGDLDNCTFYMCGPQIMTDFCMKALKELKVKDRNIRREMFGSRQDIQNEPGWPDELKGTEVFKVKVGDKVIDAKSSESLLTAIERSGLRINVCCRSGECSLCRIKLVSGNVFMPRGVLLRLADEKFGYIHSCKAYPISDLEIMF</sequence>